<dbReference type="AlphaFoldDB" id="B8GJS0"/>
<dbReference type="GO" id="GO:0051015">
    <property type="term" value="F:actin filament binding"/>
    <property type="evidence" value="ECO:0007669"/>
    <property type="project" value="TreeGrafter"/>
</dbReference>
<dbReference type="InterPro" id="IPR015943">
    <property type="entry name" value="WD40/YVTN_repeat-like_dom_sf"/>
</dbReference>
<dbReference type="PANTHER" id="PTHR19856">
    <property type="entry name" value="WD-REPEATCONTAINING PROTEIN WDR1"/>
    <property type="match status" value="1"/>
</dbReference>
<dbReference type="InterPro" id="IPR001680">
    <property type="entry name" value="WD40_rpt"/>
</dbReference>
<dbReference type="GO" id="GO:0030042">
    <property type="term" value="P:actin filament depolymerization"/>
    <property type="evidence" value="ECO:0007669"/>
    <property type="project" value="TreeGrafter"/>
</dbReference>
<dbReference type="SMART" id="SM00564">
    <property type="entry name" value="PQQ"/>
    <property type="match status" value="3"/>
</dbReference>
<evidence type="ECO:0000256" key="1">
    <source>
        <dbReference type="ARBA" id="ARBA00022574"/>
    </source>
</evidence>
<dbReference type="SUPFAM" id="SSF50998">
    <property type="entry name" value="Quinoprotein alcohol dehydrogenase-like"/>
    <property type="match status" value="1"/>
</dbReference>
<dbReference type="RefSeq" id="WP_012617043.1">
    <property type="nucleotide sequence ID" value="NC_011832.1"/>
</dbReference>
<dbReference type="STRING" id="521011.Mpal_0342"/>
<dbReference type="KEGG" id="mpl:Mpal_0342"/>
<name>B8GJS0_METPE</name>
<dbReference type="InterPro" id="IPR011047">
    <property type="entry name" value="Quinoprotein_ADH-like_sf"/>
</dbReference>
<evidence type="ECO:0000256" key="2">
    <source>
        <dbReference type="ARBA" id="ARBA00022737"/>
    </source>
</evidence>
<organism evidence="3 4">
    <name type="scientific">Methanosphaerula palustris (strain ATCC BAA-1556 / DSM 19958 / E1-9c)</name>
    <dbReference type="NCBI Taxonomy" id="521011"/>
    <lineage>
        <taxon>Archaea</taxon>
        <taxon>Methanobacteriati</taxon>
        <taxon>Methanobacteriota</taxon>
        <taxon>Stenosarchaea group</taxon>
        <taxon>Methanomicrobia</taxon>
        <taxon>Methanomicrobiales</taxon>
        <taxon>Methanoregulaceae</taxon>
        <taxon>Methanosphaerula</taxon>
    </lineage>
</organism>
<accession>B8GJS0</accession>
<dbReference type="OrthoDB" id="112386at2157"/>
<dbReference type="Gene3D" id="2.130.10.10">
    <property type="entry name" value="YVTN repeat-like/Quinoprotein amine dehydrogenase"/>
    <property type="match status" value="2"/>
</dbReference>
<gene>
    <name evidence="3" type="ordered locus">Mpal_0342</name>
</gene>
<dbReference type="PANTHER" id="PTHR19856:SF0">
    <property type="entry name" value="WD REPEAT-CONTAINING PROTEIN 1"/>
    <property type="match status" value="1"/>
</dbReference>
<keyword evidence="4" id="KW-1185">Reference proteome</keyword>
<dbReference type="eggNOG" id="arCOG02491">
    <property type="taxonomic scope" value="Archaea"/>
</dbReference>
<protein>
    <submittedName>
        <fullName evidence="3">Pyrrolo-quinoline quinone</fullName>
    </submittedName>
</protein>
<proteinExistence type="predicted"/>
<dbReference type="GeneID" id="7272647"/>
<dbReference type="HOGENOM" id="CLU_620575_0_0_2"/>
<evidence type="ECO:0000313" key="4">
    <source>
        <dbReference type="Proteomes" id="UP000002457"/>
    </source>
</evidence>
<dbReference type="SMART" id="SM00320">
    <property type="entry name" value="WD40"/>
    <property type="match status" value="4"/>
</dbReference>
<sequence precursor="true">MKLMVKTYRLLFEILLLLIAVTCAAAQTPLWTHTASSQSTTDQVVDLALSKNGATVALGGSSFSILNKTGAEFGSFLQANSVGMSTDGTRIAAAMDDGIHVFFPNGTARWSAGTEPMVHVAVSGDGGTVVTGDKQGTLQIYNGTGSKVGATAVIKKESTTVLNLATTRNGSVIAATDSQGLYLYTRAGKVRWKTDFDTPSALALAANGTLVIIGGSHSVLLYNATNTSAEKVGEYDTGGRVDSLATSTDGTRTVAGTEDKKVTLLDETGDVIWSNPTGDWANLVALSDDASVIAAGSMDKKVQVFFQNGTLRWGYDLSTRPTALAVSGDGTSIGVGCEDGTSYLFTTAITPNKTSTVKNATVAKNGTSTNKTATINATAAKNGTPSNKTVAVNITPAKNGTRNNTSEVLTVATDPQKSPMPLLPAVLAALGFVALLSRRRL</sequence>
<keyword evidence="2" id="KW-0677">Repeat</keyword>
<evidence type="ECO:0000313" key="3">
    <source>
        <dbReference type="EMBL" id="ACL15724.1"/>
    </source>
</evidence>
<dbReference type="InterPro" id="IPR018391">
    <property type="entry name" value="PQQ_b-propeller_rpt"/>
</dbReference>
<dbReference type="EMBL" id="CP001338">
    <property type="protein sequence ID" value="ACL15724.1"/>
    <property type="molecule type" value="Genomic_DNA"/>
</dbReference>
<dbReference type="Proteomes" id="UP000002457">
    <property type="component" value="Chromosome"/>
</dbReference>
<reference evidence="3 4" key="1">
    <citation type="journal article" date="2015" name="Genome Announc.">
        <title>Complete Genome Sequence of Methanosphaerula palustris E1-9CT, a Hydrogenotrophic Methanogen Isolated from a Minerotrophic Fen Peatland.</title>
        <authorList>
            <person name="Cadillo-Quiroz H."/>
            <person name="Browne P."/>
            <person name="Kyrpides N."/>
            <person name="Woyke T."/>
            <person name="Goodwin L."/>
            <person name="Detter C."/>
            <person name="Yavitt J.B."/>
            <person name="Zinder S.H."/>
        </authorList>
    </citation>
    <scope>NUCLEOTIDE SEQUENCE [LARGE SCALE GENOMIC DNA]</scope>
    <source>
        <strain evidence="4">ATCC BAA-1556 / DSM 19958 / E1-9c</strain>
    </source>
</reference>
<keyword evidence="1" id="KW-0853">WD repeat</keyword>
<dbReference type="GO" id="GO:0030864">
    <property type="term" value="C:cortical actin cytoskeleton"/>
    <property type="evidence" value="ECO:0007669"/>
    <property type="project" value="TreeGrafter"/>
</dbReference>